<keyword evidence="3" id="KW-0813">Transport</keyword>
<feature type="transmembrane region" description="Helical" evidence="8">
    <location>
        <begin position="188"/>
        <end position="210"/>
    </location>
</feature>
<dbReference type="Gene3D" id="1.20.1250.20">
    <property type="entry name" value="MFS general substrate transporter like domains"/>
    <property type="match status" value="1"/>
</dbReference>
<evidence type="ECO:0000256" key="7">
    <source>
        <dbReference type="ARBA" id="ARBA00023136"/>
    </source>
</evidence>
<dbReference type="Pfam" id="PF07690">
    <property type="entry name" value="MFS_1"/>
    <property type="match status" value="1"/>
</dbReference>
<feature type="transmembrane region" description="Helical" evidence="8">
    <location>
        <begin position="36"/>
        <end position="58"/>
    </location>
</feature>
<dbReference type="GO" id="GO:0022857">
    <property type="term" value="F:transmembrane transporter activity"/>
    <property type="evidence" value="ECO:0007669"/>
    <property type="project" value="InterPro"/>
</dbReference>
<evidence type="ECO:0000313" key="11">
    <source>
        <dbReference type="Proteomes" id="UP000539175"/>
    </source>
</evidence>
<dbReference type="GO" id="GO:0005886">
    <property type="term" value="C:plasma membrane"/>
    <property type="evidence" value="ECO:0007669"/>
    <property type="project" value="UniProtKB-SubCell"/>
</dbReference>
<evidence type="ECO:0000313" key="10">
    <source>
        <dbReference type="EMBL" id="MBB6254415.1"/>
    </source>
</evidence>
<keyword evidence="5 8" id="KW-0812">Transmembrane</keyword>
<evidence type="ECO:0000256" key="5">
    <source>
        <dbReference type="ARBA" id="ARBA00022692"/>
    </source>
</evidence>
<reference evidence="10 11" key="1">
    <citation type="submission" date="2020-08" db="EMBL/GenBank/DDBJ databases">
        <title>Genomic Encyclopedia of Type Strains, Phase IV (KMG-IV): sequencing the most valuable type-strain genomes for metagenomic binning, comparative biology and taxonomic classification.</title>
        <authorList>
            <person name="Goeker M."/>
        </authorList>
    </citation>
    <scope>NUCLEOTIDE SEQUENCE [LARGE SCALE GENOMIC DNA]</scope>
    <source>
        <strain evidence="10 11">DSM 22198</strain>
    </source>
</reference>
<keyword evidence="6 8" id="KW-1133">Transmembrane helix</keyword>
<proteinExistence type="inferred from homology"/>
<evidence type="ECO:0000256" key="4">
    <source>
        <dbReference type="ARBA" id="ARBA00022475"/>
    </source>
</evidence>
<accession>A0A7X0EFX7</accession>
<dbReference type="PANTHER" id="PTHR43271:SF1">
    <property type="entry name" value="INNER MEMBRANE TRANSPORT PROTEIN YNFM"/>
    <property type="match status" value="1"/>
</dbReference>
<sequence length="422" mass="43154">MPNAPSSAPPVAAPPAPPIGKDAPYLEVGTPAYRRVTAILFVAGFSTFATLYCVQPLLPDFVRAYGISPPGASLSLSVTTAALAFALLVAGAISDRSGRKGIMVASLALSGGLGLASALAPSWTLFLVLRTLAGLALGGLPAVAMAYVAEEVNPKSAGLTMGLYIGGTAMGGMGGRVLTVLITDVSNWRVAVGLVGAMGIAAAIIVALALPPSRHFRPRDGGQQGVGLLGGLIAAWRLHLSDGGLVALFATGFLAMGAFVAVFNYVGFRLQAPPFNLAPATVAALFLVYVFGIISSPLFGGLSSRFGPGRVLVASSLLMALGLGVMGFPRLDTLAMGLGLFTFAFFGVHSVASGWIGLRARQHRGQASSLYLFAYYMGSTLAGTAGGFFWHEGAWTGVTLFVGGLLVALILNALGLAARRVK</sequence>
<dbReference type="EMBL" id="JACIIZ010000017">
    <property type="protein sequence ID" value="MBB6254415.1"/>
    <property type="molecule type" value="Genomic_DNA"/>
</dbReference>
<dbReference type="SUPFAM" id="SSF103473">
    <property type="entry name" value="MFS general substrate transporter"/>
    <property type="match status" value="1"/>
</dbReference>
<feature type="transmembrane region" description="Helical" evidence="8">
    <location>
        <begin position="397"/>
        <end position="418"/>
    </location>
</feature>
<feature type="transmembrane region" description="Helical" evidence="8">
    <location>
        <begin position="334"/>
        <end position="358"/>
    </location>
</feature>
<feature type="transmembrane region" description="Helical" evidence="8">
    <location>
        <begin position="102"/>
        <end position="120"/>
    </location>
</feature>
<evidence type="ECO:0000256" key="2">
    <source>
        <dbReference type="ARBA" id="ARBA00008335"/>
    </source>
</evidence>
<dbReference type="InterPro" id="IPR011701">
    <property type="entry name" value="MFS"/>
</dbReference>
<evidence type="ECO:0000256" key="6">
    <source>
        <dbReference type="ARBA" id="ARBA00022989"/>
    </source>
</evidence>
<feature type="transmembrane region" description="Helical" evidence="8">
    <location>
        <begin position="161"/>
        <end position="182"/>
    </location>
</feature>
<gene>
    <name evidence="10" type="ORF">FHS74_005004</name>
</gene>
<dbReference type="InterPro" id="IPR036259">
    <property type="entry name" value="MFS_trans_sf"/>
</dbReference>
<feature type="domain" description="Major facilitator superfamily (MFS) profile" evidence="9">
    <location>
        <begin position="36"/>
        <end position="421"/>
    </location>
</feature>
<evidence type="ECO:0000259" key="9">
    <source>
        <dbReference type="PROSITE" id="PS50850"/>
    </source>
</evidence>
<comment type="similarity">
    <text evidence="2">Belongs to the major facilitator superfamily.</text>
</comment>
<feature type="transmembrane region" description="Helical" evidence="8">
    <location>
        <begin position="278"/>
        <end position="299"/>
    </location>
</feature>
<feature type="transmembrane region" description="Helical" evidence="8">
    <location>
        <begin position="311"/>
        <end position="328"/>
    </location>
</feature>
<feature type="transmembrane region" description="Helical" evidence="8">
    <location>
        <begin position="126"/>
        <end position="149"/>
    </location>
</feature>
<feature type="transmembrane region" description="Helical" evidence="8">
    <location>
        <begin position="245"/>
        <end position="266"/>
    </location>
</feature>
<evidence type="ECO:0000256" key="3">
    <source>
        <dbReference type="ARBA" id="ARBA00022448"/>
    </source>
</evidence>
<comment type="caution">
    <text evidence="10">The sequence shown here is derived from an EMBL/GenBank/DDBJ whole genome shotgun (WGS) entry which is preliminary data.</text>
</comment>
<feature type="transmembrane region" description="Helical" evidence="8">
    <location>
        <begin position="70"/>
        <end position="90"/>
    </location>
</feature>
<dbReference type="AlphaFoldDB" id="A0A7X0EFX7"/>
<organism evidence="10 11">
    <name type="scientific">Nitrospirillum iridis</name>
    <dbReference type="NCBI Taxonomy" id="765888"/>
    <lineage>
        <taxon>Bacteria</taxon>
        <taxon>Pseudomonadati</taxon>
        <taxon>Pseudomonadota</taxon>
        <taxon>Alphaproteobacteria</taxon>
        <taxon>Rhodospirillales</taxon>
        <taxon>Azospirillaceae</taxon>
        <taxon>Nitrospirillum</taxon>
    </lineage>
</organism>
<evidence type="ECO:0000256" key="1">
    <source>
        <dbReference type="ARBA" id="ARBA00004651"/>
    </source>
</evidence>
<dbReference type="PANTHER" id="PTHR43271">
    <property type="entry name" value="BLL2771 PROTEIN"/>
    <property type="match status" value="1"/>
</dbReference>
<evidence type="ECO:0000256" key="8">
    <source>
        <dbReference type="SAM" id="Phobius"/>
    </source>
</evidence>
<comment type="subcellular location">
    <subcellularLocation>
        <location evidence="1">Cell membrane</location>
        <topology evidence="1">Multi-pass membrane protein</topology>
    </subcellularLocation>
</comment>
<keyword evidence="11" id="KW-1185">Reference proteome</keyword>
<dbReference type="Proteomes" id="UP000539175">
    <property type="component" value="Unassembled WGS sequence"/>
</dbReference>
<feature type="transmembrane region" description="Helical" evidence="8">
    <location>
        <begin position="370"/>
        <end position="391"/>
    </location>
</feature>
<dbReference type="InterPro" id="IPR020846">
    <property type="entry name" value="MFS_dom"/>
</dbReference>
<name>A0A7X0EFX7_9PROT</name>
<protein>
    <submittedName>
        <fullName evidence="10">YNFM family putative membrane transporter</fullName>
    </submittedName>
</protein>
<dbReference type="PROSITE" id="PS50850">
    <property type="entry name" value="MFS"/>
    <property type="match status" value="1"/>
</dbReference>
<keyword evidence="7 8" id="KW-0472">Membrane</keyword>
<dbReference type="CDD" id="cd17324">
    <property type="entry name" value="MFS_NepI_like"/>
    <property type="match status" value="1"/>
</dbReference>
<dbReference type="RefSeq" id="WP_184806798.1">
    <property type="nucleotide sequence ID" value="NZ_JACIIZ010000017.1"/>
</dbReference>
<keyword evidence="4" id="KW-1003">Cell membrane</keyword>